<protein>
    <submittedName>
        <fullName evidence="9">Deoxynucleoside kinase</fullName>
    </submittedName>
</protein>
<evidence type="ECO:0000313" key="9">
    <source>
        <dbReference type="EMBL" id="OMF58652.1"/>
    </source>
</evidence>
<dbReference type="CDD" id="cd01673">
    <property type="entry name" value="dNK"/>
    <property type="match status" value="1"/>
</dbReference>
<evidence type="ECO:0000313" key="10">
    <source>
        <dbReference type="Proteomes" id="UP000187172"/>
    </source>
</evidence>
<organism evidence="9 10">
    <name type="scientific">Paenibacillus rhizosphaerae</name>
    <dbReference type="NCBI Taxonomy" id="297318"/>
    <lineage>
        <taxon>Bacteria</taxon>
        <taxon>Bacillati</taxon>
        <taxon>Bacillota</taxon>
        <taxon>Bacilli</taxon>
        <taxon>Bacillales</taxon>
        <taxon>Paenibacillaceae</taxon>
        <taxon>Paenibacillus</taxon>
    </lineage>
</organism>
<gene>
    <name evidence="9" type="ORF">BK138_09115</name>
</gene>
<dbReference type="GO" id="GO:0005524">
    <property type="term" value="F:ATP binding"/>
    <property type="evidence" value="ECO:0007669"/>
    <property type="project" value="UniProtKB-KW"/>
</dbReference>
<dbReference type="FunFam" id="3.40.50.300:FF:000659">
    <property type="entry name" value="Deoxyguanosine kinase"/>
    <property type="match status" value="1"/>
</dbReference>
<keyword evidence="5 7" id="KW-0067">ATP-binding</keyword>
<evidence type="ECO:0000256" key="3">
    <source>
        <dbReference type="ARBA" id="ARBA00022741"/>
    </source>
</evidence>
<dbReference type="STRING" id="297318.BK138_09115"/>
<reference evidence="9 10" key="1">
    <citation type="submission" date="2016-11" db="EMBL/GenBank/DDBJ databases">
        <title>Paenibacillus species isolates.</title>
        <authorList>
            <person name="Beno S.M."/>
        </authorList>
    </citation>
    <scope>NUCLEOTIDE SEQUENCE [LARGE SCALE GENOMIC DNA]</scope>
    <source>
        <strain evidence="9 10">FSL R5-0378</strain>
    </source>
</reference>
<keyword evidence="4 9" id="KW-0418">Kinase</keyword>
<dbReference type="InterPro" id="IPR050566">
    <property type="entry name" value="Deoxyribonucleoside_kinase"/>
</dbReference>
<feature type="domain" description="Deoxynucleoside kinase" evidence="8">
    <location>
        <begin position="7"/>
        <end position="208"/>
    </location>
</feature>
<dbReference type="Gene3D" id="3.40.50.300">
    <property type="entry name" value="P-loop containing nucleotide triphosphate hydrolases"/>
    <property type="match status" value="1"/>
</dbReference>
<dbReference type="AlphaFoldDB" id="A0A1R1F3Q8"/>
<evidence type="ECO:0000259" key="8">
    <source>
        <dbReference type="Pfam" id="PF01712"/>
    </source>
</evidence>
<evidence type="ECO:0000256" key="5">
    <source>
        <dbReference type="ARBA" id="ARBA00022840"/>
    </source>
</evidence>
<accession>A0A1R1F3Q8</accession>
<name>A0A1R1F3Q8_9BACL</name>
<keyword evidence="10" id="KW-1185">Reference proteome</keyword>
<feature type="active site" description="Proton acceptor" evidence="6">
    <location>
        <position position="86"/>
    </location>
</feature>
<dbReference type="PIRSF" id="PIRSF000705">
    <property type="entry name" value="DNK"/>
    <property type="match status" value="1"/>
</dbReference>
<feature type="binding site" evidence="7">
    <location>
        <begin position="11"/>
        <end position="19"/>
    </location>
    <ligand>
        <name>ATP</name>
        <dbReference type="ChEBI" id="CHEBI:30616"/>
    </ligand>
</feature>
<keyword evidence="2" id="KW-0808">Transferase</keyword>
<dbReference type="Proteomes" id="UP000187172">
    <property type="component" value="Unassembled WGS sequence"/>
</dbReference>
<dbReference type="Pfam" id="PF01712">
    <property type="entry name" value="dNK"/>
    <property type="match status" value="1"/>
</dbReference>
<dbReference type="RefSeq" id="WP_076168576.1">
    <property type="nucleotide sequence ID" value="NZ_MRTP01000001.1"/>
</dbReference>
<dbReference type="EMBL" id="MRTP01000001">
    <property type="protein sequence ID" value="OMF58652.1"/>
    <property type="molecule type" value="Genomic_DNA"/>
</dbReference>
<comment type="similarity">
    <text evidence="1">Belongs to the DCK/DGK family.</text>
</comment>
<feature type="binding site" evidence="7">
    <location>
        <begin position="138"/>
        <end position="142"/>
    </location>
    <ligand>
        <name>ATP</name>
        <dbReference type="ChEBI" id="CHEBI:30616"/>
    </ligand>
</feature>
<dbReference type="PANTHER" id="PTHR10513">
    <property type="entry name" value="DEOXYNUCLEOSIDE KINASE"/>
    <property type="match status" value="1"/>
</dbReference>
<proteinExistence type="inferred from homology"/>
<sequence>MKQVPFIAVEGPIGAGKTTLAAMLANRLGFPVVKEIVEENPFIESFYENMEDWSFQLEMFFLCSRYKQLTHTVNGYIGKGQPVISDYHMYKNLIFSERTLHGVEREKYRQIYQVLTGDLPKPNVIIYIRASLDTLLQRIARRGRPFEEGMDPAYLKQLIEDYDAAMGKLSDGTDGASTVLLTINGDEVDFVKNEEQFETIASQIKELVYESI</sequence>
<comment type="caution">
    <text evidence="9">The sequence shown here is derived from an EMBL/GenBank/DDBJ whole genome shotgun (WGS) entry which is preliminary data.</text>
</comment>
<dbReference type="GO" id="GO:0005737">
    <property type="term" value="C:cytoplasm"/>
    <property type="evidence" value="ECO:0007669"/>
    <property type="project" value="TreeGrafter"/>
</dbReference>
<evidence type="ECO:0000256" key="1">
    <source>
        <dbReference type="ARBA" id="ARBA00007420"/>
    </source>
</evidence>
<dbReference type="SUPFAM" id="SSF52540">
    <property type="entry name" value="P-loop containing nucleoside triphosphate hydrolases"/>
    <property type="match status" value="1"/>
</dbReference>
<evidence type="ECO:0000256" key="7">
    <source>
        <dbReference type="PIRSR" id="PIRSR000705-3"/>
    </source>
</evidence>
<dbReference type="PANTHER" id="PTHR10513:SF46">
    <property type="entry name" value="DEOXYGUANOSINE KINASE"/>
    <property type="match status" value="1"/>
</dbReference>
<evidence type="ECO:0000256" key="6">
    <source>
        <dbReference type="PIRSR" id="PIRSR000705-1"/>
    </source>
</evidence>
<dbReference type="GO" id="GO:0019136">
    <property type="term" value="F:deoxynucleoside kinase activity"/>
    <property type="evidence" value="ECO:0007669"/>
    <property type="project" value="InterPro"/>
</dbReference>
<evidence type="ECO:0000256" key="4">
    <source>
        <dbReference type="ARBA" id="ARBA00022777"/>
    </source>
</evidence>
<keyword evidence="3 7" id="KW-0547">Nucleotide-binding</keyword>
<dbReference type="InterPro" id="IPR002624">
    <property type="entry name" value="DCK/DGK"/>
</dbReference>
<dbReference type="InterPro" id="IPR031314">
    <property type="entry name" value="DNK_dom"/>
</dbReference>
<evidence type="ECO:0000256" key="2">
    <source>
        <dbReference type="ARBA" id="ARBA00022679"/>
    </source>
</evidence>
<dbReference type="InterPro" id="IPR027417">
    <property type="entry name" value="P-loop_NTPase"/>
</dbReference>